<dbReference type="CDD" id="cd03230">
    <property type="entry name" value="ABC_DR_subfamily_A"/>
    <property type="match status" value="1"/>
</dbReference>
<dbReference type="RefSeq" id="WP_125009696.1">
    <property type="nucleotide sequence ID" value="NZ_BHZK01000001.1"/>
</dbReference>
<dbReference type="PROSITE" id="PS00211">
    <property type="entry name" value="ABC_TRANSPORTER_1"/>
    <property type="match status" value="1"/>
</dbReference>
<proteinExistence type="predicted"/>
<dbReference type="GO" id="GO:0016887">
    <property type="term" value="F:ATP hydrolysis activity"/>
    <property type="evidence" value="ECO:0007669"/>
    <property type="project" value="InterPro"/>
</dbReference>
<evidence type="ECO:0000256" key="3">
    <source>
        <dbReference type="ARBA" id="ARBA00022840"/>
    </source>
</evidence>
<dbReference type="SMART" id="SM00382">
    <property type="entry name" value="AAA"/>
    <property type="match status" value="1"/>
</dbReference>
<evidence type="ECO:0000256" key="2">
    <source>
        <dbReference type="ARBA" id="ARBA00022741"/>
    </source>
</evidence>
<dbReference type="InterPro" id="IPR003439">
    <property type="entry name" value="ABC_transporter-like_ATP-bd"/>
</dbReference>
<dbReference type="InterPro" id="IPR051782">
    <property type="entry name" value="ABC_Transporter_VariousFunc"/>
</dbReference>
<protein>
    <submittedName>
        <fullName evidence="5">ABC transporter ATP-binding protein</fullName>
    </submittedName>
</protein>
<evidence type="ECO:0000313" key="6">
    <source>
        <dbReference type="Proteomes" id="UP001058458"/>
    </source>
</evidence>
<dbReference type="PANTHER" id="PTHR42939">
    <property type="entry name" value="ABC TRANSPORTER ATP-BINDING PROTEIN ALBC-RELATED"/>
    <property type="match status" value="1"/>
</dbReference>
<dbReference type="GO" id="GO:0005524">
    <property type="term" value="F:ATP binding"/>
    <property type="evidence" value="ECO:0007669"/>
    <property type="project" value="UniProtKB-KW"/>
</dbReference>
<feature type="domain" description="ABC transporter" evidence="4">
    <location>
        <begin position="4"/>
        <end position="230"/>
    </location>
</feature>
<dbReference type="Pfam" id="PF00005">
    <property type="entry name" value="ABC_tran"/>
    <property type="match status" value="1"/>
</dbReference>
<evidence type="ECO:0000256" key="1">
    <source>
        <dbReference type="ARBA" id="ARBA00022448"/>
    </source>
</evidence>
<dbReference type="InterPro" id="IPR017871">
    <property type="entry name" value="ABC_transporter-like_CS"/>
</dbReference>
<dbReference type="InterPro" id="IPR027417">
    <property type="entry name" value="P-loop_NTPase"/>
</dbReference>
<dbReference type="EMBL" id="CP063414">
    <property type="protein sequence ID" value="UOE75024.1"/>
    <property type="molecule type" value="Genomic_DNA"/>
</dbReference>
<dbReference type="AlphaFoldDB" id="A0AB38QX23"/>
<keyword evidence="2" id="KW-0547">Nucleotide-binding</keyword>
<sequence length="232" mass="25901">MTLLQVSEVSKKYKTKVALSAFSLEAKRGECIVLCGGNGAGKSTLLHILAGVSTPTSGTVMLNGISLQKNRKAYVSQIGYMPDEFYAQQMMTVQEFLSFYAALRKTGKSKVEEILKRIGLAEKKQELVKNLSKGMRQRLLFGQALLGEPALLLLDEPTNGLDPFWVNMFVQLLKERKERGAIIIFSTHMMDVAAEIGDHIVFMKDGSVVKHIRNTGNKEEMTLQLLQLHRQI</sequence>
<dbReference type="InterPro" id="IPR003593">
    <property type="entry name" value="AAA+_ATPase"/>
</dbReference>
<name>A0AB38QX23_PARTM</name>
<dbReference type="Proteomes" id="UP001058458">
    <property type="component" value="Chromosome"/>
</dbReference>
<dbReference type="PANTHER" id="PTHR42939:SF1">
    <property type="entry name" value="ABC TRANSPORTER ATP-BINDING PROTEIN ALBC-RELATED"/>
    <property type="match status" value="1"/>
</dbReference>
<keyword evidence="1" id="KW-0813">Transport</keyword>
<keyword evidence="3 5" id="KW-0067">ATP-binding</keyword>
<gene>
    <name evidence="5" type="ORF">IMI45_11735</name>
</gene>
<dbReference type="SUPFAM" id="SSF52540">
    <property type="entry name" value="P-loop containing nucleoside triphosphate hydrolases"/>
    <property type="match status" value="1"/>
</dbReference>
<accession>A0AB38QX23</accession>
<organism evidence="5 6">
    <name type="scientific">Parageobacillus thermoglucosidasius</name>
    <name type="common">Geobacillus thermoglucosidasius</name>
    <dbReference type="NCBI Taxonomy" id="1426"/>
    <lineage>
        <taxon>Bacteria</taxon>
        <taxon>Bacillati</taxon>
        <taxon>Bacillota</taxon>
        <taxon>Bacilli</taxon>
        <taxon>Bacillales</taxon>
        <taxon>Anoxybacillaceae</taxon>
        <taxon>Parageobacillus</taxon>
    </lineage>
</organism>
<evidence type="ECO:0000313" key="5">
    <source>
        <dbReference type="EMBL" id="UOE75024.1"/>
    </source>
</evidence>
<reference evidence="5" key="1">
    <citation type="submission" date="2020-10" db="EMBL/GenBank/DDBJ databases">
        <authorList>
            <person name="Delgado J.A."/>
            <person name="Gonzalez J.M."/>
        </authorList>
    </citation>
    <scope>NUCLEOTIDE SEQUENCE</scope>
    <source>
        <strain evidence="5">23.6</strain>
    </source>
</reference>
<evidence type="ECO:0000259" key="4">
    <source>
        <dbReference type="PROSITE" id="PS50893"/>
    </source>
</evidence>
<dbReference type="Gene3D" id="3.40.50.300">
    <property type="entry name" value="P-loop containing nucleotide triphosphate hydrolases"/>
    <property type="match status" value="1"/>
</dbReference>
<dbReference type="PROSITE" id="PS50893">
    <property type="entry name" value="ABC_TRANSPORTER_2"/>
    <property type="match status" value="1"/>
</dbReference>